<dbReference type="PROSITE" id="PS00933">
    <property type="entry name" value="FGGY_KINASES_1"/>
    <property type="match status" value="1"/>
</dbReference>
<dbReference type="NCBIfam" id="TIGR01312">
    <property type="entry name" value="XylB"/>
    <property type="match status" value="1"/>
</dbReference>
<feature type="site" description="Important for activity" evidence="9">
    <location>
        <position position="8"/>
    </location>
</feature>
<dbReference type="GO" id="GO:0005524">
    <property type="term" value="F:ATP binding"/>
    <property type="evidence" value="ECO:0007669"/>
    <property type="project" value="UniProtKB-UniRule"/>
</dbReference>
<evidence type="ECO:0000256" key="9">
    <source>
        <dbReference type="HAMAP-Rule" id="MF_02220"/>
    </source>
</evidence>
<organism evidence="14 15">
    <name type="scientific">Listeria welshimeri</name>
    <dbReference type="NCBI Taxonomy" id="1643"/>
    <lineage>
        <taxon>Bacteria</taxon>
        <taxon>Bacillati</taxon>
        <taxon>Bacillota</taxon>
        <taxon>Bacilli</taxon>
        <taxon>Bacillales</taxon>
        <taxon>Listeriaceae</taxon>
        <taxon>Listeria</taxon>
    </lineage>
</organism>
<evidence type="ECO:0000256" key="2">
    <source>
        <dbReference type="ARBA" id="ARBA00022553"/>
    </source>
</evidence>
<evidence type="ECO:0000256" key="8">
    <source>
        <dbReference type="ARBA" id="ARBA00023277"/>
    </source>
</evidence>
<evidence type="ECO:0000256" key="3">
    <source>
        <dbReference type="ARBA" id="ARBA00022629"/>
    </source>
</evidence>
<dbReference type="InterPro" id="IPR018483">
    <property type="entry name" value="Carb_kinase_FGGY_CS"/>
</dbReference>
<dbReference type="InterPro" id="IPR050406">
    <property type="entry name" value="FGGY_Carb_Kinase"/>
</dbReference>
<evidence type="ECO:0000256" key="4">
    <source>
        <dbReference type="ARBA" id="ARBA00022679"/>
    </source>
</evidence>
<dbReference type="HAMAP" id="MF_02220">
    <property type="entry name" value="XylB"/>
    <property type="match status" value="1"/>
</dbReference>
<keyword evidence="6 9" id="KW-0418">Kinase</keyword>
<evidence type="ECO:0000256" key="10">
    <source>
        <dbReference type="RuleBase" id="RU003733"/>
    </source>
</evidence>
<evidence type="ECO:0000256" key="6">
    <source>
        <dbReference type="ARBA" id="ARBA00022777"/>
    </source>
</evidence>
<feature type="binding site" evidence="9">
    <location>
        <begin position="81"/>
        <end position="82"/>
    </location>
    <ligand>
        <name>substrate</name>
    </ligand>
</feature>
<dbReference type="GO" id="GO:0004856">
    <property type="term" value="F:D-xylulokinase activity"/>
    <property type="evidence" value="ECO:0007669"/>
    <property type="project" value="UniProtKB-UniRule"/>
</dbReference>
<keyword evidence="2" id="KW-0597">Phosphoprotein</keyword>
<keyword evidence="4 9" id="KW-0808">Transferase</keyword>
<dbReference type="PIRSF" id="PIRSF000538">
    <property type="entry name" value="GlpK"/>
    <property type="match status" value="1"/>
</dbReference>
<reference evidence="14 15" key="1">
    <citation type="submission" date="2020-03" db="EMBL/GenBank/DDBJ databases">
        <title>Soil Listeria distribution.</title>
        <authorList>
            <person name="Liao J."/>
            <person name="Wiedmann M."/>
        </authorList>
    </citation>
    <scope>NUCLEOTIDE SEQUENCE [LARGE SCALE GENOMIC DNA]</scope>
    <source>
        <strain evidence="14 15">FSL L7-1829</strain>
    </source>
</reference>
<evidence type="ECO:0000256" key="7">
    <source>
        <dbReference type="ARBA" id="ARBA00022840"/>
    </source>
</evidence>
<evidence type="ECO:0000259" key="13">
    <source>
        <dbReference type="Pfam" id="PF02782"/>
    </source>
</evidence>
<protein>
    <recommendedName>
        <fullName evidence="9 11">Xylulose kinase</fullName>
        <shortName evidence="9 11">Xylulokinase</shortName>
        <ecNumber evidence="9 11">2.7.1.17</ecNumber>
    </recommendedName>
</protein>
<keyword evidence="8 9" id="KW-0119">Carbohydrate metabolism</keyword>
<dbReference type="InterPro" id="IPR000577">
    <property type="entry name" value="Carb_kinase_FGGY"/>
</dbReference>
<evidence type="ECO:0000256" key="5">
    <source>
        <dbReference type="ARBA" id="ARBA00022741"/>
    </source>
</evidence>
<comment type="function">
    <text evidence="9">Catalyzes the phosphorylation of D-xylulose to D-xylulose 5-phosphate.</text>
</comment>
<dbReference type="EMBL" id="JAAROP010000003">
    <property type="protein sequence ID" value="MBC1322294.1"/>
    <property type="molecule type" value="Genomic_DNA"/>
</dbReference>
<comment type="caution">
    <text evidence="14">The sequence shown here is derived from an EMBL/GenBank/DDBJ whole genome shotgun (WGS) entry which is preliminary data.</text>
</comment>
<dbReference type="Proteomes" id="UP000522007">
    <property type="component" value="Unassembled WGS sequence"/>
</dbReference>
<feature type="domain" description="Carbohydrate kinase FGGY C-terminal" evidence="13">
    <location>
        <begin position="255"/>
        <end position="439"/>
    </location>
</feature>
<gene>
    <name evidence="9 11 14" type="primary">xylB</name>
    <name evidence="14" type="ORF">HB853_04990</name>
</gene>
<dbReference type="Gene3D" id="3.30.420.40">
    <property type="match status" value="2"/>
</dbReference>
<name>A0A7X0T499_LISWE</name>
<dbReference type="PROSITE" id="PS00445">
    <property type="entry name" value="FGGY_KINASES_2"/>
    <property type="match status" value="1"/>
</dbReference>
<dbReference type="InterPro" id="IPR006000">
    <property type="entry name" value="Xylulokinase"/>
</dbReference>
<evidence type="ECO:0000256" key="1">
    <source>
        <dbReference type="ARBA" id="ARBA00009156"/>
    </source>
</evidence>
<keyword evidence="5 9" id="KW-0547">Nucleotide-binding</keyword>
<proteinExistence type="inferred from homology"/>
<accession>A0A7X0T499</accession>
<keyword evidence="7 9" id="KW-0067">ATP-binding</keyword>
<feature type="active site" description="Proton acceptor" evidence="9">
    <location>
        <position position="238"/>
    </location>
</feature>
<dbReference type="CDD" id="cd07808">
    <property type="entry name" value="ASKHA_NBD_FGGY_EcXK-like"/>
    <property type="match status" value="1"/>
</dbReference>
<dbReference type="InterPro" id="IPR043129">
    <property type="entry name" value="ATPase_NBD"/>
</dbReference>
<evidence type="ECO:0000256" key="11">
    <source>
        <dbReference type="RuleBase" id="RU364073"/>
    </source>
</evidence>
<dbReference type="InterPro" id="IPR018484">
    <property type="entry name" value="FGGY_N"/>
</dbReference>
<dbReference type="Pfam" id="PF00370">
    <property type="entry name" value="FGGY_N"/>
    <property type="match status" value="1"/>
</dbReference>
<dbReference type="GO" id="GO:0005998">
    <property type="term" value="P:xylulose catabolic process"/>
    <property type="evidence" value="ECO:0007669"/>
    <property type="project" value="UniProtKB-UniRule"/>
</dbReference>
<evidence type="ECO:0000259" key="12">
    <source>
        <dbReference type="Pfam" id="PF00370"/>
    </source>
</evidence>
<evidence type="ECO:0000313" key="15">
    <source>
        <dbReference type="Proteomes" id="UP000522007"/>
    </source>
</evidence>
<dbReference type="SUPFAM" id="SSF53067">
    <property type="entry name" value="Actin-like ATPase domain"/>
    <property type="match status" value="2"/>
</dbReference>
<keyword evidence="3 9" id="KW-0859">Xylose metabolism</keyword>
<dbReference type="GO" id="GO:0042732">
    <property type="term" value="P:D-xylose metabolic process"/>
    <property type="evidence" value="ECO:0007669"/>
    <property type="project" value="UniProtKB-KW"/>
</dbReference>
<sequence>MAYVLGLDLGTSALKAVLMTEIGEWIAEASSDYPLISEKKGYSEQNPTEWVKALHVVFEVLHQKVPDLKEKLAGISFSGQMHSLVVMDSQMKVIRPAILWNDVRTTKACQFIRETMPDIQMITRNPVLEGFTLPKLVWITQNEPETWRQAAHFCLPKDYLAYILTGELCTDYSDAAGTLLLNVTKKVYSDEILDTFQIPKKALPKLVSSTTCIGLVKVEAAQKLGIKTDVKVFMGGADNAVAAIGAGITRPGLALSSIGTSGVFLNFESNFLEADAAPLHFFNHIEEEAFYSMGVTLSAGNSLNWFKREFAPEESFDELFSSASRIPVGAEGLLFTPYINGERTPYTDSEIRGSFIGIDSRHTRSHFMRAVLEGITFSLRDTFELLKLAGRDAAEIIAVGGGARNPLWLQIQADIYNRNVRTLTNEQGPGVGAAMIAATGLNYFSNLNDCAALFVNYSDKIYIPNEQNVRAYEKMYTIYREIYKSTKLLSMSLAKL</sequence>
<dbReference type="AlphaFoldDB" id="A0A7X0T499"/>
<dbReference type="InterPro" id="IPR018485">
    <property type="entry name" value="FGGY_C"/>
</dbReference>
<dbReference type="Pfam" id="PF02782">
    <property type="entry name" value="FGGY_C"/>
    <property type="match status" value="1"/>
</dbReference>
<comment type="catalytic activity">
    <reaction evidence="9 11">
        <text>D-xylulose + ATP = D-xylulose 5-phosphate + ADP + H(+)</text>
        <dbReference type="Rhea" id="RHEA:10964"/>
        <dbReference type="ChEBI" id="CHEBI:15378"/>
        <dbReference type="ChEBI" id="CHEBI:17140"/>
        <dbReference type="ChEBI" id="CHEBI:30616"/>
        <dbReference type="ChEBI" id="CHEBI:57737"/>
        <dbReference type="ChEBI" id="CHEBI:456216"/>
        <dbReference type="EC" id="2.7.1.17"/>
    </reaction>
</comment>
<feature type="domain" description="Carbohydrate kinase FGGY N-terminal" evidence="12">
    <location>
        <begin position="3"/>
        <end position="245"/>
    </location>
</feature>
<dbReference type="EC" id="2.7.1.17" evidence="9 11"/>
<dbReference type="PANTHER" id="PTHR43095:SF5">
    <property type="entry name" value="XYLULOSE KINASE"/>
    <property type="match status" value="1"/>
</dbReference>
<evidence type="ECO:0000313" key="14">
    <source>
        <dbReference type="EMBL" id="MBC1322294.1"/>
    </source>
</evidence>
<dbReference type="PANTHER" id="PTHR43095">
    <property type="entry name" value="SUGAR KINASE"/>
    <property type="match status" value="1"/>
</dbReference>
<comment type="similarity">
    <text evidence="1 9 10">Belongs to the FGGY kinase family.</text>
</comment>